<dbReference type="InterPro" id="IPR011711">
    <property type="entry name" value="GntR_C"/>
</dbReference>
<comment type="caution">
    <text evidence="5">The sequence shown here is derived from an EMBL/GenBank/DDBJ whole genome shotgun (WGS) entry which is preliminary data.</text>
</comment>
<reference evidence="5" key="1">
    <citation type="submission" date="2019-01" db="EMBL/GenBank/DDBJ databases">
        <title>Sinorhodobacter populi sp. nov. isolated from the symptomatic bark tissue of Populus euramericana canker.</title>
        <authorList>
            <person name="Xu G."/>
        </authorList>
    </citation>
    <scope>NUCLEOTIDE SEQUENCE [LARGE SCALE GENOMIC DNA]</scope>
    <source>
        <strain evidence="5">CGMCC 1.12963</strain>
    </source>
</reference>
<gene>
    <name evidence="5" type="ORF">EOW66_18335</name>
</gene>
<dbReference type="Proteomes" id="UP000288071">
    <property type="component" value="Unassembled WGS sequence"/>
</dbReference>
<protein>
    <submittedName>
        <fullName evidence="5">GntR family transcriptional regulator</fullName>
    </submittedName>
</protein>
<keyword evidence="6" id="KW-1185">Reference proteome</keyword>
<evidence type="ECO:0000313" key="6">
    <source>
        <dbReference type="Proteomes" id="UP000288071"/>
    </source>
</evidence>
<dbReference type="EMBL" id="SAVA01000015">
    <property type="protein sequence ID" value="RWR48392.1"/>
    <property type="molecule type" value="Genomic_DNA"/>
</dbReference>
<dbReference type="AlphaFoldDB" id="A0A443LGT0"/>
<dbReference type="GO" id="GO:0003677">
    <property type="term" value="F:DNA binding"/>
    <property type="evidence" value="ECO:0007669"/>
    <property type="project" value="UniProtKB-KW"/>
</dbReference>
<dbReference type="SMART" id="SM00895">
    <property type="entry name" value="FCD"/>
    <property type="match status" value="1"/>
</dbReference>
<keyword evidence="3" id="KW-0804">Transcription</keyword>
<dbReference type="SMART" id="SM00345">
    <property type="entry name" value="HTH_GNTR"/>
    <property type="match status" value="1"/>
</dbReference>
<dbReference type="Pfam" id="PF00392">
    <property type="entry name" value="GntR"/>
    <property type="match status" value="1"/>
</dbReference>
<dbReference type="InterPro" id="IPR008920">
    <property type="entry name" value="TF_FadR/GntR_C"/>
</dbReference>
<dbReference type="SUPFAM" id="SSF46785">
    <property type="entry name" value="Winged helix' DNA-binding domain"/>
    <property type="match status" value="1"/>
</dbReference>
<sequence>MSISGKEQDSATLSAAIVADLRSAILSGVYAPGTRIRQEELAERFGTSRIPVREALKDLETQGLITLVPNSGAWIARIDPAECNEIYKIRERIEPLALGESIPRLSEEQIDRLAALVDAIDATREVEDFLRLDREFHLESYAGAQMPTLLAMIERFWNTTQHYRRAYTRLIGGEGQWVIHYEHRLILEAIRRRDAEEGEQMLRSHIRRTRLQIQDSRTTEIRED</sequence>
<dbReference type="Gene3D" id="1.20.120.530">
    <property type="entry name" value="GntR ligand-binding domain-like"/>
    <property type="match status" value="1"/>
</dbReference>
<accession>A0A443LGT0</accession>
<name>A0A443LGT0_9RHOB</name>
<reference evidence="5" key="2">
    <citation type="submission" date="2019-01" db="EMBL/GenBank/DDBJ databases">
        <authorList>
            <person name="Li Y."/>
        </authorList>
    </citation>
    <scope>NUCLEOTIDE SEQUENCE [LARGE SCALE GENOMIC DNA]</scope>
    <source>
        <strain evidence="5">CGMCC 1.12963</strain>
    </source>
</reference>
<evidence type="ECO:0000313" key="5">
    <source>
        <dbReference type="EMBL" id="RWR48392.1"/>
    </source>
</evidence>
<dbReference type="CDD" id="cd07377">
    <property type="entry name" value="WHTH_GntR"/>
    <property type="match status" value="1"/>
</dbReference>
<dbReference type="PROSITE" id="PS50949">
    <property type="entry name" value="HTH_GNTR"/>
    <property type="match status" value="1"/>
</dbReference>
<dbReference type="InterPro" id="IPR036388">
    <property type="entry name" value="WH-like_DNA-bd_sf"/>
</dbReference>
<evidence type="ECO:0000256" key="1">
    <source>
        <dbReference type="ARBA" id="ARBA00023015"/>
    </source>
</evidence>
<dbReference type="Pfam" id="PF07729">
    <property type="entry name" value="FCD"/>
    <property type="match status" value="1"/>
</dbReference>
<evidence type="ECO:0000256" key="2">
    <source>
        <dbReference type="ARBA" id="ARBA00023125"/>
    </source>
</evidence>
<keyword evidence="2" id="KW-0238">DNA-binding</keyword>
<proteinExistence type="predicted"/>
<dbReference type="PRINTS" id="PR00035">
    <property type="entry name" value="HTHGNTR"/>
</dbReference>
<dbReference type="InterPro" id="IPR036390">
    <property type="entry name" value="WH_DNA-bd_sf"/>
</dbReference>
<dbReference type="PANTHER" id="PTHR43537:SF24">
    <property type="entry name" value="GLUCONATE OPERON TRANSCRIPTIONAL REPRESSOR"/>
    <property type="match status" value="1"/>
</dbReference>
<dbReference type="RefSeq" id="WP_128157780.1">
    <property type="nucleotide sequence ID" value="NZ_JBHSOM010000019.1"/>
</dbReference>
<dbReference type="Gene3D" id="1.10.10.10">
    <property type="entry name" value="Winged helix-like DNA-binding domain superfamily/Winged helix DNA-binding domain"/>
    <property type="match status" value="1"/>
</dbReference>
<evidence type="ECO:0000259" key="4">
    <source>
        <dbReference type="PROSITE" id="PS50949"/>
    </source>
</evidence>
<dbReference type="InterPro" id="IPR000524">
    <property type="entry name" value="Tscrpt_reg_HTH_GntR"/>
</dbReference>
<dbReference type="GO" id="GO:0003700">
    <property type="term" value="F:DNA-binding transcription factor activity"/>
    <property type="evidence" value="ECO:0007669"/>
    <property type="project" value="InterPro"/>
</dbReference>
<keyword evidence="1" id="KW-0805">Transcription regulation</keyword>
<feature type="domain" description="HTH gntR-type" evidence="4">
    <location>
        <begin position="11"/>
        <end position="78"/>
    </location>
</feature>
<dbReference type="SUPFAM" id="SSF48008">
    <property type="entry name" value="GntR ligand-binding domain-like"/>
    <property type="match status" value="1"/>
</dbReference>
<evidence type="ECO:0000256" key="3">
    <source>
        <dbReference type="ARBA" id="ARBA00023163"/>
    </source>
</evidence>
<dbReference type="PANTHER" id="PTHR43537">
    <property type="entry name" value="TRANSCRIPTIONAL REGULATOR, GNTR FAMILY"/>
    <property type="match status" value="1"/>
</dbReference>
<organism evidence="5 6">
    <name type="scientific">Paenirhodobacter huangdaonensis</name>
    <dbReference type="NCBI Taxonomy" id="2501515"/>
    <lineage>
        <taxon>Bacteria</taxon>
        <taxon>Pseudomonadati</taxon>
        <taxon>Pseudomonadota</taxon>
        <taxon>Alphaproteobacteria</taxon>
        <taxon>Rhodobacterales</taxon>
        <taxon>Rhodobacter group</taxon>
        <taxon>Paenirhodobacter</taxon>
    </lineage>
</organism>